<feature type="coiled-coil region" evidence="1">
    <location>
        <begin position="29"/>
        <end position="63"/>
    </location>
</feature>
<comment type="caution">
    <text evidence="2">The sequence shown here is derived from an EMBL/GenBank/DDBJ whole genome shotgun (WGS) entry which is preliminary data.</text>
</comment>
<reference evidence="2 3" key="1">
    <citation type="submission" date="2017-10" db="EMBL/GenBank/DDBJ databases">
        <title>Novel microbial diversity and functional potential in the marine mammal oral microbiome.</title>
        <authorList>
            <person name="Dudek N.K."/>
            <person name="Sun C.L."/>
            <person name="Burstein D."/>
            <person name="Kantor R.S."/>
            <person name="Aliaga Goltsman D.S."/>
            <person name="Bik E.M."/>
            <person name="Thomas B.C."/>
            <person name="Banfield J.F."/>
            <person name="Relman D.A."/>
        </authorList>
    </citation>
    <scope>NUCLEOTIDE SEQUENCE [LARGE SCALE GENOMIC DNA]</scope>
    <source>
        <strain evidence="2">DOLJORAL78_47_202</strain>
    </source>
</reference>
<keyword evidence="1" id="KW-0175">Coiled coil</keyword>
<evidence type="ECO:0000313" key="3">
    <source>
        <dbReference type="Proteomes" id="UP000231203"/>
    </source>
</evidence>
<name>A0A2G6MRI3_9BACT</name>
<organism evidence="2 3">
    <name type="scientific">Desulfobacter postgatei</name>
    <dbReference type="NCBI Taxonomy" id="2293"/>
    <lineage>
        <taxon>Bacteria</taxon>
        <taxon>Pseudomonadati</taxon>
        <taxon>Thermodesulfobacteriota</taxon>
        <taxon>Desulfobacteria</taxon>
        <taxon>Desulfobacterales</taxon>
        <taxon>Desulfobacteraceae</taxon>
        <taxon>Desulfobacter</taxon>
    </lineage>
</organism>
<protein>
    <recommendedName>
        <fullName evidence="4">Cell division protein ZapB</fullName>
    </recommendedName>
</protein>
<dbReference type="Proteomes" id="UP000231203">
    <property type="component" value="Unassembled WGS sequence"/>
</dbReference>
<dbReference type="EMBL" id="PDTI01000056">
    <property type="protein sequence ID" value="PIE62219.1"/>
    <property type="molecule type" value="Genomic_DNA"/>
</dbReference>
<accession>A0A2G6MRI3</accession>
<evidence type="ECO:0008006" key="4">
    <source>
        <dbReference type="Google" id="ProtNLM"/>
    </source>
</evidence>
<evidence type="ECO:0000313" key="2">
    <source>
        <dbReference type="EMBL" id="PIE62219.1"/>
    </source>
</evidence>
<evidence type="ECO:0000256" key="1">
    <source>
        <dbReference type="SAM" id="Coils"/>
    </source>
</evidence>
<dbReference type="AlphaFoldDB" id="A0A2G6MRI3"/>
<sequence length="97" mass="11099">MRLKKLNNEDIVAKFDDINIHVDFLIESCQSLQKENTALSVKIKELEEQLEQKIKKEDVYVDRESMVDEKINGLLSKLDGFSEIVSGGEPYPGDDKL</sequence>
<proteinExistence type="predicted"/>
<gene>
    <name evidence="2" type="ORF">CSA25_06230</name>
</gene>